<name>A0A2P2NM13_RHIMU</name>
<proteinExistence type="predicted"/>
<accession>A0A2P2NM13</accession>
<protein>
    <submittedName>
        <fullName evidence="1">Uncharacterized protein</fullName>
    </submittedName>
</protein>
<dbReference type="AlphaFoldDB" id="A0A2P2NM13"/>
<dbReference type="EMBL" id="GGEC01063064">
    <property type="protein sequence ID" value="MBX43548.1"/>
    <property type="molecule type" value="Transcribed_RNA"/>
</dbReference>
<sequence length="65" mass="7531">MDHDSRFSNLYIEVHQRIHGMSPKLNGTFYHLGMSLLAFKSSIKLRASRKHKSESEIVRTHSAFT</sequence>
<reference evidence="1" key="1">
    <citation type="submission" date="2018-02" db="EMBL/GenBank/DDBJ databases">
        <title>Rhizophora mucronata_Transcriptome.</title>
        <authorList>
            <person name="Meera S.P."/>
            <person name="Sreeshan A."/>
            <person name="Augustine A."/>
        </authorList>
    </citation>
    <scope>NUCLEOTIDE SEQUENCE</scope>
    <source>
        <tissue evidence="1">Leaf</tissue>
    </source>
</reference>
<evidence type="ECO:0000313" key="1">
    <source>
        <dbReference type="EMBL" id="MBX43548.1"/>
    </source>
</evidence>
<organism evidence="1">
    <name type="scientific">Rhizophora mucronata</name>
    <name type="common">Asiatic mangrove</name>
    <dbReference type="NCBI Taxonomy" id="61149"/>
    <lineage>
        <taxon>Eukaryota</taxon>
        <taxon>Viridiplantae</taxon>
        <taxon>Streptophyta</taxon>
        <taxon>Embryophyta</taxon>
        <taxon>Tracheophyta</taxon>
        <taxon>Spermatophyta</taxon>
        <taxon>Magnoliopsida</taxon>
        <taxon>eudicotyledons</taxon>
        <taxon>Gunneridae</taxon>
        <taxon>Pentapetalae</taxon>
        <taxon>rosids</taxon>
        <taxon>fabids</taxon>
        <taxon>Malpighiales</taxon>
        <taxon>Rhizophoraceae</taxon>
        <taxon>Rhizophora</taxon>
    </lineage>
</organism>